<dbReference type="PANTHER" id="PTHR37334:SF1">
    <property type="entry name" value="RGD1561796"/>
    <property type="match status" value="1"/>
</dbReference>
<dbReference type="STRING" id="10020.ENSDORP00000009169"/>
<dbReference type="InterPro" id="IPR027978">
    <property type="entry name" value="DUF4644"/>
</dbReference>
<keyword evidence="2" id="KW-1185">Reference proteome</keyword>
<feature type="compositionally biased region" description="Gly residues" evidence="1">
    <location>
        <begin position="1"/>
        <end position="10"/>
    </location>
</feature>
<feature type="compositionally biased region" description="Polar residues" evidence="1">
    <location>
        <begin position="134"/>
        <end position="146"/>
    </location>
</feature>
<feature type="compositionally biased region" description="Polar residues" evidence="1">
    <location>
        <begin position="69"/>
        <end position="81"/>
    </location>
</feature>
<gene>
    <name evidence="3" type="primary">LOC105981878</name>
</gene>
<dbReference type="GeneID" id="105981878"/>
<dbReference type="AlphaFoldDB" id="A0A1S3EQL3"/>
<dbReference type="Pfam" id="PF15486">
    <property type="entry name" value="DUF4644"/>
    <property type="match status" value="1"/>
</dbReference>
<feature type="region of interest" description="Disordered" evidence="1">
    <location>
        <begin position="126"/>
        <end position="182"/>
    </location>
</feature>
<dbReference type="FunCoup" id="A0A1S3EQL3">
    <property type="interactions" value="1"/>
</dbReference>
<protein>
    <submittedName>
        <fullName evidence="3">Uncharacterized protein C16orf90 homolog</fullName>
    </submittedName>
</protein>
<reference evidence="3" key="1">
    <citation type="submission" date="2025-08" db="UniProtKB">
        <authorList>
            <consortium name="RefSeq"/>
        </authorList>
    </citation>
    <scope>IDENTIFICATION</scope>
    <source>
        <tissue evidence="3">Kidney</tissue>
    </source>
</reference>
<sequence length="213" mass="22649">MRIGKEGGLGRSDSSPGFAPPLNACLSTPLADPSPSFLALSLADAVSWVRGHPSHPDTPSNIYEGGLGTQQQQCPNTQGSKPKNFRLRHLRSLAFYLPGHVQPAGQCESHWLGRLLAGGSLPRPEGSAWPLDLSQRTPGPGNSHSSALLEARKPRDNLGNKASSSGMDPAMGAPSQLIPPEGLGLRSKRSWRALEESMCPLCKRTRSGACERS</sequence>
<organism evidence="2 3">
    <name type="scientific">Dipodomys ordii</name>
    <name type="common">Ord's kangaroo rat</name>
    <dbReference type="NCBI Taxonomy" id="10020"/>
    <lineage>
        <taxon>Eukaryota</taxon>
        <taxon>Metazoa</taxon>
        <taxon>Chordata</taxon>
        <taxon>Craniata</taxon>
        <taxon>Vertebrata</taxon>
        <taxon>Euteleostomi</taxon>
        <taxon>Mammalia</taxon>
        <taxon>Eutheria</taxon>
        <taxon>Euarchontoglires</taxon>
        <taxon>Glires</taxon>
        <taxon>Rodentia</taxon>
        <taxon>Castorimorpha</taxon>
        <taxon>Heteromyidae</taxon>
        <taxon>Dipodomyinae</taxon>
        <taxon>Dipodomys</taxon>
    </lineage>
</organism>
<dbReference type="RefSeq" id="XP_012866681.1">
    <property type="nucleotide sequence ID" value="XM_013011227.1"/>
</dbReference>
<accession>A0A1S3EQL3</accession>
<dbReference type="InParanoid" id="A0A1S3EQL3"/>
<name>A0A1S3EQL3_DIPOR</name>
<evidence type="ECO:0000313" key="3">
    <source>
        <dbReference type="RefSeq" id="XP_012866681.1"/>
    </source>
</evidence>
<evidence type="ECO:0000256" key="1">
    <source>
        <dbReference type="SAM" id="MobiDB-lite"/>
    </source>
</evidence>
<dbReference type="OrthoDB" id="9829229at2759"/>
<dbReference type="Proteomes" id="UP000081671">
    <property type="component" value="Unplaced"/>
</dbReference>
<proteinExistence type="predicted"/>
<evidence type="ECO:0000313" key="2">
    <source>
        <dbReference type="Proteomes" id="UP000081671"/>
    </source>
</evidence>
<feature type="region of interest" description="Disordered" evidence="1">
    <location>
        <begin position="52"/>
        <end position="82"/>
    </location>
</feature>
<feature type="region of interest" description="Disordered" evidence="1">
    <location>
        <begin position="1"/>
        <end position="25"/>
    </location>
</feature>
<dbReference type="PANTHER" id="PTHR37334">
    <property type="entry name" value="RGD1561796"/>
    <property type="match status" value="1"/>
</dbReference>
<dbReference type="KEGG" id="dord:105981878"/>